<evidence type="ECO:0000259" key="1">
    <source>
        <dbReference type="Pfam" id="PF00561"/>
    </source>
</evidence>
<dbReference type="PANTHER" id="PTHR43798:SF33">
    <property type="entry name" value="HYDROLASE, PUTATIVE (AFU_ORTHOLOGUE AFUA_2G14860)-RELATED"/>
    <property type="match status" value="1"/>
</dbReference>
<dbReference type="STRING" id="391587.KAOT1_14122"/>
<dbReference type="GO" id="GO:0016787">
    <property type="term" value="F:hydrolase activity"/>
    <property type="evidence" value="ECO:0007669"/>
    <property type="project" value="UniProtKB-KW"/>
</dbReference>
<dbReference type="InterPro" id="IPR050266">
    <property type="entry name" value="AB_hydrolase_sf"/>
</dbReference>
<keyword evidence="3" id="KW-1185">Reference proteome</keyword>
<dbReference type="GO" id="GO:0016020">
    <property type="term" value="C:membrane"/>
    <property type="evidence" value="ECO:0007669"/>
    <property type="project" value="TreeGrafter"/>
</dbReference>
<comment type="caution">
    <text evidence="2">The sequence shown here is derived from an EMBL/GenBank/DDBJ whole genome shotgun (WGS) entry which is preliminary data.</text>
</comment>
<feature type="domain" description="AB hydrolase-1" evidence="1">
    <location>
        <begin position="35"/>
        <end position="138"/>
    </location>
</feature>
<dbReference type="RefSeq" id="WP_007095373.1">
    <property type="nucleotide sequence ID" value="NZ_CP142125.1"/>
</dbReference>
<sequence>MVLQLTKDTYFCDMQQFVTYKNIEIAYSVSGKGKALVLLHGFLETSSMWKIYVDTFSKTHKVITIDLLGHGKTPCLGYIHTMEEMAETVFVVLKELKLRKIHLAGHSMGGYVALAFAEMYPDYVKALCLINSTSRADSEERKVNRDRAINAVKHNHKQFIRISISNLFRPKNRKIFAETIKEVKKEALTTSLQGIIAALEGMKIREDREVLLHFSPYKKMMIIGKRDPILAFEDLIDQTKNSEVDVDIFPDGHMSHIENEEDLLFSLKKFVGN</sequence>
<dbReference type="HOGENOM" id="CLU_020336_50_4_10"/>
<dbReference type="Pfam" id="PF00561">
    <property type="entry name" value="Abhydrolase_1"/>
    <property type="match status" value="1"/>
</dbReference>
<gene>
    <name evidence="2" type="ORF">KAOT1_14122</name>
</gene>
<dbReference type="PRINTS" id="PR00111">
    <property type="entry name" value="ABHYDROLASE"/>
</dbReference>
<dbReference type="InterPro" id="IPR029058">
    <property type="entry name" value="AB_hydrolase_fold"/>
</dbReference>
<protein>
    <submittedName>
        <fullName evidence="2">Hydrolase of the alpha/beta superfamily protein</fullName>
    </submittedName>
</protein>
<dbReference type="EMBL" id="ABIB01000001">
    <property type="protein sequence ID" value="EDP98360.1"/>
    <property type="molecule type" value="Genomic_DNA"/>
</dbReference>
<organism evidence="2 3">
    <name type="scientific">Kordia algicida OT-1</name>
    <dbReference type="NCBI Taxonomy" id="391587"/>
    <lineage>
        <taxon>Bacteria</taxon>
        <taxon>Pseudomonadati</taxon>
        <taxon>Bacteroidota</taxon>
        <taxon>Flavobacteriia</taxon>
        <taxon>Flavobacteriales</taxon>
        <taxon>Flavobacteriaceae</taxon>
        <taxon>Kordia</taxon>
    </lineage>
</organism>
<reference evidence="2 3" key="1">
    <citation type="journal article" date="2011" name="J. Bacteriol.">
        <title>Genome sequence of the algicidal bacterium Kordia algicida OT-1.</title>
        <authorList>
            <person name="Lee H.S."/>
            <person name="Kang S.G."/>
            <person name="Kwon K.K."/>
            <person name="Lee J.H."/>
            <person name="Kim S.J."/>
        </authorList>
    </citation>
    <scope>NUCLEOTIDE SEQUENCE [LARGE SCALE GENOMIC DNA]</scope>
    <source>
        <strain evidence="2 3">OT-1</strain>
    </source>
</reference>
<dbReference type="Gene3D" id="3.40.50.1820">
    <property type="entry name" value="alpha/beta hydrolase"/>
    <property type="match status" value="1"/>
</dbReference>
<evidence type="ECO:0000313" key="3">
    <source>
        <dbReference type="Proteomes" id="UP000002945"/>
    </source>
</evidence>
<accession>A9DKM9</accession>
<dbReference type="Proteomes" id="UP000002945">
    <property type="component" value="Unassembled WGS sequence"/>
</dbReference>
<dbReference type="SUPFAM" id="SSF53474">
    <property type="entry name" value="alpha/beta-Hydrolases"/>
    <property type="match status" value="1"/>
</dbReference>
<dbReference type="AlphaFoldDB" id="A9DKM9"/>
<dbReference type="InterPro" id="IPR000073">
    <property type="entry name" value="AB_hydrolase_1"/>
</dbReference>
<dbReference type="PANTHER" id="PTHR43798">
    <property type="entry name" value="MONOACYLGLYCEROL LIPASE"/>
    <property type="match status" value="1"/>
</dbReference>
<name>A9DKM9_9FLAO</name>
<proteinExistence type="predicted"/>
<evidence type="ECO:0000313" key="2">
    <source>
        <dbReference type="EMBL" id="EDP98360.1"/>
    </source>
</evidence>
<keyword evidence="2" id="KW-0378">Hydrolase</keyword>
<dbReference type="eggNOG" id="COG0596">
    <property type="taxonomic scope" value="Bacteria"/>
</dbReference>